<keyword evidence="3 5" id="KW-0554">One-carbon metabolism</keyword>
<feature type="domain" description="GTP cyclohydrolase I" evidence="6">
    <location>
        <begin position="103"/>
        <end position="283"/>
    </location>
</feature>
<dbReference type="Pfam" id="PF01227">
    <property type="entry name" value="GTP_cyclohydroI"/>
    <property type="match status" value="1"/>
</dbReference>
<dbReference type="EC" id="3.5.4.16" evidence="5"/>
<dbReference type="InterPro" id="IPR001474">
    <property type="entry name" value="GTP_CycHdrlase_I"/>
</dbReference>
<dbReference type="InterPro" id="IPR043133">
    <property type="entry name" value="GTP-CH-I_C/QueF"/>
</dbReference>
<feature type="binding site" evidence="5">
    <location>
        <position position="176"/>
    </location>
    <ligand>
        <name>Zn(2+)</name>
        <dbReference type="ChEBI" id="CHEBI:29105"/>
    </ligand>
</feature>
<evidence type="ECO:0000313" key="7">
    <source>
        <dbReference type="EMBL" id="MPY43491.1"/>
    </source>
</evidence>
<dbReference type="GO" id="GO:0006730">
    <property type="term" value="P:one-carbon metabolic process"/>
    <property type="evidence" value="ECO:0007669"/>
    <property type="project" value="UniProtKB-UniRule"/>
</dbReference>
<keyword evidence="5" id="KW-0862">Zinc</keyword>
<dbReference type="EMBL" id="VJZE01000230">
    <property type="protein sequence ID" value="MPY43491.1"/>
    <property type="molecule type" value="Genomic_DNA"/>
</dbReference>
<dbReference type="GO" id="GO:0046654">
    <property type="term" value="P:tetrahydrofolate biosynthetic process"/>
    <property type="evidence" value="ECO:0007669"/>
    <property type="project" value="UniProtKB-UniRule"/>
</dbReference>
<gene>
    <name evidence="5" type="primary">folE</name>
    <name evidence="7" type="ORF">FNH04_27340</name>
</gene>
<dbReference type="GO" id="GO:0003934">
    <property type="term" value="F:GTP cyclohydrolase I activity"/>
    <property type="evidence" value="ECO:0007669"/>
    <property type="project" value="UniProtKB-UniRule"/>
</dbReference>
<dbReference type="PANTHER" id="PTHR11109">
    <property type="entry name" value="GTP CYCLOHYDROLASE I"/>
    <property type="match status" value="1"/>
</dbReference>
<dbReference type="PANTHER" id="PTHR11109:SF7">
    <property type="entry name" value="GTP CYCLOHYDROLASE 1"/>
    <property type="match status" value="1"/>
</dbReference>
<keyword evidence="8" id="KW-1185">Reference proteome</keyword>
<evidence type="ECO:0000256" key="1">
    <source>
        <dbReference type="ARBA" id="ARBA00001052"/>
    </source>
</evidence>
<comment type="catalytic activity">
    <reaction evidence="1 5">
        <text>GTP + H2O = 7,8-dihydroneopterin 3'-triphosphate + formate + H(+)</text>
        <dbReference type="Rhea" id="RHEA:17473"/>
        <dbReference type="ChEBI" id="CHEBI:15377"/>
        <dbReference type="ChEBI" id="CHEBI:15378"/>
        <dbReference type="ChEBI" id="CHEBI:15740"/>
        <dbReference type="ChEBI" id="CHEBI:37565"/>
        <dbReference type="ChEBI" id="CHEBI:58462"/>
        <dbReference type="EC" id="3.5.4.16"/>
    </reaction>
</comment>
<evidence type="ECO:0000256" key="3">
    <source>
        <dbReference type="ARBA" id="ARBA00022563"/>
    </source>
</evidence>
<evidence type="ECO:0000256" key="5">
    <source>
        <dbReference type="HAMAP-Rule" id="MF_00223"/>
    </source>
</evidence>
<evidence type="ECO:0000256" key="4">
    <source>
        <dbReference type="ARBA" id="ARBA00022801"/>
    </source>
</evidence>
<dbReference type="FunFam" id="3.30.1130.10:FF:000001">
    <property type="entry name" value="GTP cyclohydrolase 1"/>
    <property type="match status" value="1"/>
</dbReference>
<evidence type="ECO:0000256" key="2">
    <source>
        <dbReference type="ARBA" id="ARBA00005080"/>
    </source>
</evidence>
<keyword evidence="5" id="KW-0479">Metal-binding</keyword>
<dbReference type="UniPathway" id="UPA00848">
    <property type="reaction ID" value="UER00151"/>
</dbReference>
<dbReference type="AlphaFoldDB" id="A0A5N8W7N3"/>
<dbReference type="InterPro" id="IPR020602">
    <property type="entry name" value="GTP_CycHdrlase_I_dom"/>
</dbReference>
<comment type="subunit">
    <text evidence="5">Homopolymer.</text>
</comment>
<accession>A0A5N8W7N3</accession>
<dbReference type="GO" id="GO:0006729">
    <property type="term" value="P:tetrahydrobiopterin biosynthetic process"/>
    <property type="evidence" value="ECO:0007669"/>
    <property type="project" value="TreeGrafter"/>
</dbReference>
<keyword evidence="5" id="KW-0342">GTP-binding</keyword>
<name>A0A5N8W7N3_9ACTN</name>
<dbReference type="Gene3D" id="3.30.1130.10">
    <property type="match status" value="1"/>
</dbReference>
<proteinExistence type="inferred from homology"/>
<dbReference type="OrthoDB" id="9801207at2"/>
<dbReference type="GO" id="GO:0005525">
    <property type="term" value="F:GTP binding"/>
    <property type="evidence" value="ECO:0007669"/>
    <property type="project" value="UniProtKB-KW"/>
</dbReference>
<organism evidence="7 8">
    <name type="scientific">Streptomyces phyllanthi</name>
    <dbReference type="NCBI Taxonomy" id="1803180"/>
    <lineage>
        <taxon>Bacteria</taxon>
        <taxon>Bacillati</taxon>
        <taxon>Actinomycetota</taxon>
        <taxon>Actinomycetes</taxon>
        <taxon>Kitasatosporales</taxon>
        <taxon>Streptomycetaceae</taxon>
        <taxon>Streptomyces</taxon>
    </lineage>
</organism>
<comment type="pathway">
    <text evidence="2 5">Cofactor biosynthesis; 7,8-dihydroneopterin triphosphate biosynthesis; 7,8-dihydroneopterin triphosphate from GTP: step 1/1.</text>
</comment>
<comment type="similarity">
    <text evidence="5">Belongs to the GTP cyclohydrolase I family.</text>
</comment>
<keyword evidence="4 5" id="KW-0378">Hydrolase</keyword>
<feature type="binding site" evidence="5">
    <location>
        <position position="179"/>
    </location>
    <ligand>
        <name>Zn(2+)</name>
        <dbReference type="ChEBI" id="CHEBI:29105"/>
    </ligand>
</feature>
<feature type="binding site" evidence="5">
    <location>
        <position position="247"/>
    </location>
    <ligand>
        <name>Zn(2+)</name>
        <dbReference type="ChEBI" id="CHEBI:29105"/>
    </ligand>
</feature>
<reference evidence="7 8" key="1">
    <citation type="submission" date="2019-07" db="EMBL/GenBank/DDBJ databases">
        <title>New species of Amycolatopsis and Streptomyces.</title>
        <authorList>
            <person name="Duangmal K."/>
            <person name="Teo W.F.A."/>
            <person name="Lipun K."/>
        </authorList>
    </citation>
    <scope>NUCLEOTIDE SEQUENCE [LARGE SCALE GENOMIC DNA]</scope>
    <source>
        <strain evidence="7 8">TISTR 2346</strain>
    </source>
</reference>
<sequence>MITPCVATVVGNDWQLDSMCCCRRALSARAALAHRSVDNGSDRLRRDVRHVLGLRMNDQSLQTNGPPPVVGLVGEGLVPVTDEAEWAAVSPRQITPEEWQRFEGHVKEIFEALGLAVGSAATADTPRRFLRALFDATSGYEGDEKLVTAFETECHGGSDCRISQIVEGPIPFFALCEHHALPFFGKAYVGYIAHEHILGLSKLTRLVRLFARRFSVQERIGRQLAESLQHILLPHGVAVHLEAVHLCTQMRGVREIESSTRTTHWRGTYDEDPQLRGEFFTLCGQRGLAGHG</sequence>
<dbReference type="GO" id="GO:0005737">
    <property type="term" value="C:cytoplasm"/>
    <property type="evidence" value="ECO:0007669"/>
    <property type="project" value="TreeGrafter"/>
</dbReference>
<keyword evidence="5" id="KW-0547">Nucleotide-binding</keyword>
<dbReference type="GO" id="GO:0008270">
    <property type="term" value="F:zinc ion binding"/>
    <property type="evidence" value="ECO:0007669"/>
    <property type="project" value="UniProtKB-UniRule"/>
</dbReference>
<evidence type="ECO:0000313" key="8">
    <source>
        <dbReference type="Proteomes" id="UP000326979"/>
    </source>
</evidence>
<dbReference type="SUPFAM" id="SSF55620">
    <property type="entry name" value="Tetrahydrobiopterin biosynthesis enzymes-like"/>
    <property type="match status" value="1"/>
</dbReference>
<dbReference type="HAMAP" id="MF_00223">
    <property type="entry name" value="FolE"/>
    <property type="match status" value="1"/>
</dbReference>
<evidence type="ECO:0000259" key="6">
    <source>
        <dbReference type="Pfam" id="PF01227"/>
    </source>
</evidence>
<comment type="caution">
    <text evidence="7">The sequence shown here is derived from an EMBL/GenBank/DDBJ whole genome shotgun (WGS) entry which is preliminary data.</text>
</comment>
<protein>
    <recommendedName>
        <fullName evidence="5">GTP cyclohydrolase 1</fullName>
        <ecNumber evidence="5">3.5.4.16</ecNumber>
    </recommendedName>
    <alternativeName>
        <fullName evidence="5">GTP cyclohydrolase I</fullName>
        <shortName evidence="5">GTP-CH-I</shortName>
    </alternativeName>
</protein>
<dbReference type="Proteomes" id="UP000326979">
    <property type="component" value="Unassembled WGS sequence"/>
</dbReference>